<keyword evidence="1" id="KW-0433">Leucine-rich repeat</keyword>
<dbReference type="EMBL" id="CAWUHB010000057">
    <property type="protein sequence ID" value="CAK7231132.1"/>
    <property type="molecule type" value="Genomic_DNA"/>
</dbReference>
<feature type="region of interest" description="Disordered" evidence="3">
    <location>
        <begin position="370"/>
        <end position="394"/>
    </location>
</feature>
<protein>
    <recommendedName>
        <fullName evidence="6">Leucine rich repeat domain containing protein</fullName>
    </recommendedName>
</protein>
<feature type="compositionally biased region" description="Pro residues" evidence="3">
    <location>
        <begin position="189"/>
        <end position="205"/>
    </location>
</feature>
<dbReference type="Pfam" id="PF13855">
    <property type="entry name" value="LRR_8"/>
    <property type="match status" value="1"/>
</dbReference>
<dbReference type="Gene3D" id="3.80.10.10">
    <property type="entry name" value="Ribonuclease Inhibitor"/>
    <property type="match status" value="1"/>
</dbReference>
<dbReference type="PANTHER" id="PTHR48051:SF1">
    <property type="entry name" value="RAS SUPPRESSOR PROTEIN 1"/>
    <property type="match status" value="1"/>
</dbReference>
<organism evidence="4 5">
    <name type="scientific">Sporothrix curviconia</name>
    <dbReference type="NCBI Taxonomy" id="1260050"/>
    <lineage>
        <taxon>Eukaryota</taxon>
        <taxon>Fungi</taxon>
        <taxon>Dikarya</taxon>
        <taxon>Ascomycota</taxon>
        <taxon>Pezizomycotina</taxon>
        <taxon>Sordariomycetes</taxon>
        <taxon>Sordariomycetidae</taxon>
        <taxon>Ophiostomatales</taxon>
        <taxon>Ophiostomataceae</taxon>
        <taxon>Sporothrix</taxon>
    </lineage>
</organism>
<feature type="compositionally biased region" description="Acidic residues" evidence="3">
    <location>
        <begin position="156"/>
        <end position="166"/>
    </location>
</feature>
<feature type="region of interest" description="Disordered" evidence="3">
    <location>
        <begin position="50"/>
        <end position="210"/>
    </location>
</feature>
<proteinExistence type="predicted"/>
<reference evidence="4 5" key="1">
    <citation type="submission" date="2024-01" db="EMBL/GenBank/DDBJ databases">
        <authorList>
            <person name="Allen C."/>
            <person name="Tagirdzhanova G."/>
        </authorList>
    </citation>
    <scope>NUCLEOTIDE SEQUENCE [LARGE SCALE GENOMIC DNA]</scope>
</reference>
<dbReference type="PANTHER" id="PTHR48051">
    <property type="match status" value="1"/>
</dbReference>
<comment type="caution">
    <text evidence="4">The sequence shown here is derived from an EMBL/GenBank/DDBJ whole genome shotgun (WGS) entry which is preliminary data.</text>
</comment>
<dbReference type="SMART" id="SM00369">
    <property type="entry name" value="LRR_TYP"/>
    <property type="match status" value="2"/>
</dbReference>
<evidence type="ECO:0000256" key="1">
    <source>
        <dbReference type="ARBA" id="ARBA00022614"/>
    </source>
</evidence>
<evidence type="ECO:0000313" key="4">
    <source>
        <dbReference type="EMBL" id="CAK7231132.1"/>
    </source>
</evidence>
<evidence type="ECO:0000256" key="3">
    <source>
        <dbReference type="SAM" id="MobiDB-lite"/>
    </source>
</evidence>
<dbReference type="InterPro" id="IPR003591">
    <property type="entry name" value="Leu-rich_rpt_typical-subtyp"/>
</dbReference>
<feature type="compositionally biased region" description="Low complexity" evidence="3">
    <location>
        <begin position="178"/>
        <end position="188"/>
    </location>
</feature>
<gene>
    <name evidence="4" type="ORF">SCUCBS95973_007806</name>
</gene>
<feature type="compositionally biased region" description="Basic and acidic residues" evidence="3">
    <location>
        <begin position="140"/>
        <end position="155"/>
    </location>
</feature>
<dbReference type="SUPFAM" id="SSF52075">
    <property type="entry name" value="Outer arm dynein light chain 1"/>
    <property type="match status" value="1"/>
</dbReference>
<feature type="region of interest" description="Disordered" evidence="3">
    <location>
        <begin position="438"/>
        <end position="457"/>
    </location>
</feature>
<keyword evidence="5" id="KW-1185">Reference proteome</keyword>
<dbReference type="InterPro" id="IPR001611">
    <property type="entry name" value="Leu-rich_rpt"/>
</dbReference>
<dbReference type="InterPro" id="IPR032675">
    <property type="entry name" value="LRR_dom_sf"/>
</dbReference>
<keyword evidence="2" id="KW-0677">Repeat</keyword>
<evidence type="ECO:0000256" key="2">
    <source>
        <dbReference type="ARBA" id="ARBA00022737"/>
    </source>
</evidence>
<dbReference type="Proteomes" id="UP001642405">
    <property type="component" value="Unassembled WGS sequence"/>
</dbReference>
<evidence type="ECO:0000313" key="5">
    <source>
        <dbReference type="Proteomes" id="UP001642405"/>
    </source>
</evidence>
<dbReference type="PROSITE" id="PS51450">
    <property type="entry name" value="LRR"/>
    <property type="match status" value="1"/>
</dbReference>
<dbReference type="InterPro" id="IPR050216">
    <property type="entry name" value="LRR_domain-containing"/>
</dbReference>
<name>A0ABP0CGC5_9PEZI</name>
<sequence>MSDEPSLPRIPPSKAADAIFGPARKRVRLDLLDGSGSRHLSAHQLLLNNSSDPAVFSSDDDPALDNYAPPDPAGATEGGRLRKKKRYVGAWFAQHPESTDSTFDGGEGDGHSGPGGGHRMTLPLLSSPPQPRPSKKRRTFERQFDSGVWMDKEGINEDDENAEDPLEAAMADSPPPGSTSSTSSQLSLAPPPPAPAQTDFPPPPPRPRRVFQRVPSLAVNSAEEKARRVVQECIEAGDDRISLIGLGLTALSNATVEPLSGLVPIPVVTEGVAFEQKDPKLKLFLSSNNLVRLPGALFSLEHLTVLSLRGNGLTELPPAIGQLRNLKSLNVSLNKLQSLPAELLPLIRTFGKGGRLAELLVHPNPYFTPEEEEQQSFATAEEKGESMGQSRPIRHVGDAPTRVARSPVHYMDSWGKTWSQFTLDPAVLGACNLIPTEDVSTTPRAPDTSTNAPDSLPSHVPTLVSLALEACYRTPQLPQLPDLLPPEAPPRLGRQLGKALLLRDSGGSTCSVCSQRQSPPRPMVTPMTAWLEWWEFGKPDVNVTYSPSDSTAGDAAQRAPLSREKNEIEVLPFMWRGCSWGCLPRVEQVKE</sequence>
<evidence type="ECO:0008006" key="6">
    <source>
        <dbReference type="Google" id="ProtNLM"/>
    </source>
</evidence>
<accession>A0ABP0CGC5</accession>
<feature type="compositionally biased region" description="Polar residues" evidence="3">
    <location>
        <begin position="438"/>
        <end position="453"/>
    </location>
</feature>